<proteinExistence type="predicted"/>
<feature type="compositionally biased region" description="Basic and acidic residues" evidence="1">
    <location>
        <begin position="150"/>
        <end position="159"/>
    </location>
</feature>
<evidence type="ECO:0000256" key="1">
    <source>
        <dbReference type="SAM" id="MobiDB-lite"/>
    </source>
</evidence>
<dbReference type="InterPro" id="IPR023346">
    <property type="entry name" value="Lysozyme-like_dom_sf"/>
</dbReference>
<dbReference type="Gene3D" id="1.10.287.1060">
    <property type="entry name" value="ESAT-6-like"/>
    <property type="match status" value="1"/>
</dbReference>
<dbReference type="Gene3D" id="1.10.530.10">
    <property type="match status" value="1"/>
</dbReference>
<dbReference type="RefSeq" id="WP_030533626.1">
    <property type="nucleotide sequence ID" value="NZ_JOIJ01000016.1"/>
</dbReference>
<feature type="region of interest" description="Disordered" evidence="1">
    <location>
        <begin position="114"/>
        <end position="170"/>
    </location>
</feature>
<dbReference type="SUPFAM" id="SSF140453">
    <property type="entry name" value="EsxAB dimer-like"/>
    <property type="match status" value="1"/>
</dbReference>
<dbReference type="SUPFAM" id="SSF53955">
    <property type="entry name" value="Lysozyme-like"/>
    <property type="match status" value="1"/>
</dbReference>
<dbReference type="CDD" id="cd13402">
    <property type="entry name" value="LT_TF-like"/>
    <property type="match status" value="1"/>
</dbReference>
<dbReference type="InterPro" id="IPR036689">
    <property type="entry name" value="ESAT-6-like_sf"/>
</dbReference>
<reference evidence="3 4" key="1">
    <citation type="submission" date="2019-07" db="EMBL/GenBank/DDBJ databases">
        <title>R&amp;d 2014.</title>
        <authorList>
            <person name="Klenk H.-P."/>
        </authorList>
    </citation>
    <scope>NUCLEOTIDE SEQUENCE [LARGE SCALE GENOMIC DNA]</scope>
    <source>
        <strain evidence="3 4">DSM 43194</strain>
    </source>
</reference>
<feature type="compositionally biased region" description="Gly residues" evidence="1">
    <location>
        <begin position="219"/>
        <end position="258"/>
    </location>
</feature>
<dbReference type="OrthoDB" id="4629613at2"/>
<keyword evidence="4" id="KW-1185">Reference proteome</keyword>
<dbReference type="EMBL" id="VLJV01000001">
    <property type="protein sequence ID" value="TWH21472.1"/>
    <property type="molecule type" value="Genomic_DNA"/>
</dbReference>
<gene>
    <name evidence="3" type="ORF">JD82_03336</name>
</gene>
<organism evidence="3 4">
    <name type="scientific">Prauserella rugosa</name>
    <dbReference type="NCBI Taxonomy" id="43354"/>
    <lineage>
        <taxon>Bacteria</taxon>
        <taxon>Bacillati</taxon>
        <taxon>Actinomycetota</taxon>
        <taxon>Actinomycetes</taxon>
        <taxon>Pseudonocardiales</taxon>
        <taxon>Pseudonocardiaceae</taxon>
        <taxon>Prauserella</taxon>
    </lineage>
</organism>
<feature type="region of interest" description="Disordered" evidence="1">
    <location>
        <begin position="198"/>
        <end position="267"/>
    </location>
</feature>
<feature type="compositionally biased region" description="Basic and acidic residues" evidence="1">
    <location>
        <begin position="114"/>
        <end position="135"/>
    </location>
</feature>
<feature type="domain" description="Transglycosylase SLT" evidence="2">
    <location>
        <begin position="293"/>
        <end position="372"/>
    </location>
</feature>
<accession>A0A660CDJ7</accession>
<evidence type="ECO:0000313" key="4">
    <source>
        <dbReference type="Proteomes" id="UP000317303"/>
    </source>
</evidence>
<sequence>MSLGMPDNWGDVEAQAAKVEKVNPGQIQGVAQQFRKASENTGDHSTSLKNAAAPLQEGGVWNGDAADAFFDYVGKVAAAGARVKSKLDEAAEELSSLQQQLSEIKNKINETKKSAEKTINERNEKAEQEAQEAERTVQAAHGDGGSGGGRDPEAIREQARQANRQTASQATERIKSLMNQANQAIKKAQRLMKQEIDGGGYSQVPVPGGAQSQMASTGGISGGGSAPSVGGSSGGSGGGGGDVAAAAGGGGLGSSGGPPAGPPPGNVEQWIKEAIKILQQNGIPVTEENIDQIWTIIEHESGGDPRAINDWDSNAAKGTPSKGLMQCIDPTFDAHAVPGHTDIWNPVDNIVAGVRYTFDRYGSLDQHPGLASIASGGGYQPY</sequence>
<evidence type="ECO:0000259" key="2">
    <source>
        <dbReference type="Pfam" id="PF01464"/>
    </source>
</evidence>
<protein>
    <submittedName>
        <fullName evidence="3">WXG100 family type VII secretion target</fullName>
    </submittedName>
</protein>
<dbReference type="Pfam" id="PF01464">
    <property type="entry name" value="SLT"/>
    <property type="match status" value="1"/>
</dbReference>
<name>A0A660CDJ7_9PSEU</name>
<dbReference type="Pfam" id="PF06013">
    <property type="entry name" value="WXG100"/>
    <property type="match status" value="1"/>
</dbReference>
<dbReference type="InterPro" id="IPR010310">
    <property type="entry name" value="T7SS_ESAT-6-like"/>
</dbReference>
<dbReference type="InterPro" id="IPR008258">
    <property type="entry name" value="Transglycosylase_SLT_dom_1"/>
</dbReference>
<dbReference type="AlphaFoldDB" id="A0A660CDJ7"/>
<dbReference type="Proteomes" id="UP000317303">
    <property type="component" value="Unassembled WGS sequence"/>
</dbReference>
<comment type="caution">
    <text evidence="3">The sequence shown here is derived from an EMBL/GenBank/DDBJ whole genome shotgun (WGS) entry which is preliminary data.</text>
</comment>
<evidence type="ECO:0000313" key="3">
    <source>
        <dbReference type="EMBL" id="TWH21472.1"/>
    </source>
</evidence>
<feature type="compositionally biased region" description="Polar residues" evidence="1">
    <location>
        <begin position="160"/>
        <end position="170"/>
    </location>
</feature>